<protein>
    <submittedName>
        <fullName evidence="2">Uncharacterized protein</fullName>
    </submittedName>
</protein>
<dbReference type="eggNOG" id="ENOG502SQ8D">
    <property type="taxonomic scope" value="Eukaryota"/>
</dbReference>
<gene>
    <name evidence="2" type="ORF">ATEG_00174</name>
</gene>
<dbReference type="STRING" id="341663.Q0D1L0"/>
<dbReference type="PANTHER" id="PTHR35043">
    <property type="entry name" value="TRANSCRIPTION FACTOR DOMAIN-CONTAINING PROTEIN"/>
    <property type="match status" value="1"/>
</dbReference>
<feature type="transmembrane region" description="Helical" evidence="1">
    <location>
        <begin position="364"/>
        <end position="387"/>
    </location>
</feature>
<dbReference type="GeneID" id="4354931"/>
<evidence type="ECO:0000313" key="2">
    <source>
        <dbReference type="EMBL" id="EAU38820.1"/>
    </source>
</evidence>
<dbReference type="PANTHER" id="PTHR35043:SF7">
    <property type="entry name" value="TRANSCRIPTION FACTOR DOMAIN-CONTAINING PROTEIN"/>
    <property type="match status" value="1"/>
</dbReference>
<dbReference type="OrthoDB" id="9451547at2759"/>
<dbReference type="EMBL" id="CH476594">
    <property type="protein sequence ID" value="EAU38820.1"/>
    <property type="molecule type" value="Genomic_DNA"/>
</dbReference>
<accession>Q0D1L0</accession>
<dbReference type="Proteomes" id="UP000007963">
    <property type="component" value="Unassembled WGS sequence"/>
</dbReference>
<dbReference type="AlphaFoldDB" id="Q0D1L0"/>
<evidence type="ECO:0000313" key="3">
    <source>
        <dbReference type="Proteomes" id="UP000007963"/>
    </source>
</evidence>
<organism evidence="2 3">
    <name type="scientific">Aspergillus terreus (strain NIH 2624 / FGSC A1156)</name>
    <dbReference type="NCBI Taxonomy" id="341663"/>
    <lineage>
        <taxon>Eukaryota</taxon>
        <taxon>Fungi</taxon>
        <taxon>Dikarya</taxon>
        <taxon>Ascomycota</taxon>
        <taxon>Pezizomycotina</taxon>
        <taxon>Eurotiomycetes</taxon>
        <taxon>Eurotiomycetidae</taxon>
        <taxon>Eurotiales</taxon>
        <taxon>Aspergillaceae</taxon>
        <taxon>Aspergillus</taxon>
        <taxon>Aspergillus subgen. Circumdati</taxon>
    </lineage>
</organism>
<keyword evidence="1" id="KW-1133">Transmembrane helix</keyword>
<feature type="transmembrane region" description="Helical" evidence="1">
    <location>
        <begin position="438"/>
        <end position="455"/>
    </location>
</feature>
<proteinExistence type="predicted"/>
<feature type="transmembrane region" description="Helical" evidence="1">
    <location>
        <begin position="407"/>
        <end position="426"/>
    </location>
</feature>
<name>Q0D1L0_ASPTN</name>
<dbReference type="VEuPathDB" id="FungiDB:ATEG_00174"/>
<dbReference type="HOGENOM" id="CLU_398460_0_0_1"/>
<evidence type="ECO:0000256" key="1">
    <source>
        <dbReference type="SAM" id="Phobius"/>
    </source>
</evidence>
<keyword evidence="1" id="KW-0812">Transmembrane</keyword>
<feature type="transmembrane region" description="Helical" evidence="1">
    <location>
        <begin position="84"/>
        <end position="105"/>
    </location>
</feature>
<keyword evidence="1" id="KW-0472">Membrane</keyword>
<sequence>MADLPKLVYFQCFMLVLSVIVTVSAAPTRLDPQPEPAYVPEPNTRGTVKLFWNCFTTFILCVWTAVHPDVVPVKGSWPINCYKFFMMTWAIVIPELLLCMAVIQLKQALEIRNLWRATFTEDSDKQSWLGLSGAFFVVMGGYIVETDTDSYHANPIQLETQKPTSTSSDQLHPLVTTIQPKGFQVLLTEGTIQNLIKNGTLQKRHFDHRIIEDKGNANTISKLLVAVQISWMIIQSIGRKLSGLPVTLLEVHVLIQIIYSIAAYCCWWAKPLDINRPIPLAIAPGLLQGHNVTVPTADHKRELPFVTEYYKHSGWLDMFFRAAYAVLQYLGRRVELWASILAIGNGALHLLVWNSYFPTTAERIIWRISGIGLGVFPLMVYFIMSWNEEFDDFFVKMWYLMRFEEGSWAWMTYRSLSIMAGQYHLSVRGTSSNQNVPIWLRYLLLCVCTIAMIFSRGNPSPNAPTRTPRMRHEESKVRIATGATDASGKRTEGLTPVSAISRRGMVRIEAKQEGIIHDPPSYASEYESVQLSNGPTVCLVGPTGTPSQNRPYFSEDGYPVKYVFYNVHTWNSQGPHRRVKGVRTYSPGGSKIVPTGMDKRVMPSLATQSIRTQELGIFSRYVEADYSGLWACYAPRMDPNWLDFVMHPAQPPPTFLQLAVRALAILHLGQTENPRLVAENNGNKVSPYIIG</sequence>
<dbReference type="RefSeq" id="XP_001210260.1">
    <property type="nucleotide sequence ID" value="XM_001210260.1"/>
</dbReference>
<feature type="transmembrane region" description="Helical" evidence="1">
    <location>
        <begin position="7"/>
        <end position="30"/>
    </location>
</feature>
<feature type="transmembrane region" description="Helical" evidence="1">
    <location>
        <begin position="248"/>
        <end position="270"/>
    </location>
</feature>
<reference evidence="3" key="1">
    <citation type="submission" date="2005-09" db="EMBL/GenBank/DDBJ databases">
        <title>Annotation of the Aspergillus terreus NIH2624 genome.</title>
        <authorList>
            <person name="Birren B.W."/>
            <person name="Lander E.S."/>
            <person name="Galagan J.E."/>
            <person name="Nusbaum C."/>
            <person name="Devon K."/>
            <person name="Henn M."/>
            <person name="Ma L.-J."/>
            <person name="Jaffe D.B."/>
            <person name="Butler J."/>
            <person name="Alvarez P."/>
            <person name="Gnerre S."/>
            <person name="Grabherr M."/>
            <person name="Kleber M."/>
            <person name="Mauceli E.W."/>
            <person name="Brockman W."/>
            <person name="Rounsley S."/>
            <person name="Young S.K."/>
            <person name="LaButti K."/>
            <person name="Pushparaj V."/>
            <person name="DeCaprio D."/>
            <person name="Crawford M."/>
            <person name="Koehrsen M."/>
            <person name="Engels R."/>
            <person name="Montgomery P."/>
            <person name="Pearson M."/>
            <person name="Howarth C."/>
            <person name="Larson L."/>
            <person name="Luoma S."/>
            <person name="White J."/>
            <person name="Alvarado L."/>
            <person name="Kodira C.D."/>
            <person name="Zeng Q."/>
            <person name="Oleary S."/>
            <person name="Yandava C."/>
            <person name="Denning D.W."/>
            <person name="Nierman W.C."/>
            <person name="Milne T."/>
            <person name="Madden K."/>
        </authorList>
    </citation>
    <scope>NUCLEOTIDE SEQUENCE [LARGE SCALE GENOMIC DNA]</scope>
    <source>
        <strain evidence="3">NIH 2624 / FGSC A1156</strain>
    </source>
</reference>
<feature type="transmembrane region" description="Helical" evidence="1">
    <location>
        <begin position="125"/>
        <end position="144"/>
    </location>
</feature>